<proteinExistence type="inferred from homology"/>
<evidence type="ECO:0000256" key="8">
    <source>
        <dbReference type="SAM" id="Phobius"/>
    </source>
</evidence>
<name>A0A834XYF4_APHGI</name>
<evidence type="ECO:0000256" key="7">
    <source>
        <dbReference type="SAM" id="MobiDB-lite"/>
    </source>
</evidence>
<sequence length="439" mass="50848">MTSVSSKDDRKMRIKEQKKINDKSLKIINDDPGINQSFLNLPPENLSISHSDIEQGFNKYKKCLKFDKSTILSLIAIFIGLICITIEAIKLQKLFENSRDIDNIKKDMEILKNRYYEEDLLDELKAFEEQLNADEGGTLNSKIDDDDYDTYYDDDDDDYKSNESNDYSNENNNTKIKKKKLIDQSNKKQDNPKHNKKKRFVSNESESRLIDDNKSLINKTIPNNNDDDDDNKFKKYHKNNKINKNRKKSQIVRRNLRSSRNIFAANYEADMMMFHHDDEHTGNGRAKHNEGIFKAWRSSDWMDSLGMNRYFTLSRDGKLTVHESGVYLVYAQIHYLDEHDENGFHMLVDGTPILQCMVYSPGTGHKSRSCYSSQVTYLKSGNRIVIKDVGPARYTLFQRDKSFFGLTKLGDVRQQQSTQLTWHSSPSSSSSSAPQNSGR</sequence>
<feature type="compositionally biased region" description="Basic and acidic residues" evidence="7">
    <location>
        <begin position="181"/>
        <end position="193"/>
    </location>
</feature>
<evidence type="ECO:0000313" key="11">
    <source>
        <dbReference type="Proteomes" id="UP000639338"/>
    </source>
</evidence>
<evidence type="ECO:0000256" key="1">
    <source>
        <dbReference type="ARBA" id="ARBA00004613"/>
    </source>
</evidence>
<reference evidence="10 11" key="1">
    <citation type="submission" date="2020-08" db="EMBL/GenBank/DDBJ databases">
        <title>Aphidius gifuensis genome sequencing and assembly.</title>
        <authorList>
            <person name="Du Z."/>
        </authorList>
    </citation>
    <scope>NUCLEOTIDE SEQUENCE [LARGE SCALE GENOMIC DNA]</scope>
    <source>
        <strain evidence="10">YNYX2018</strain>
        <tissue evidence="10">Adults</tissue>
    </source>
</reference>
<evidence type="ECO:0000256" key="4">
    <source>
        <dbReference type="ARBA" id="ARBA00022525"/>
    </source>
</evidence>
<accession>A0A834XYF4</accession>
<dbReference type="PROSITE" id="PS00251">
    <property type="entry name" value="THD_1"/>
    <property type="match status" value="1"/>
</dbReference>
<feature type="domain" description="THD" evidence="9">
    <location>
        <begin position="285"/>
        <end position="409"/>
    </location>
</feature>
<dbReference type="PANTHER" id="PTHR15151">
    <property type="entry name" value="PROTEIN EIGER"/>
    <property type="match status" value="1"/>
</dbReference>
<dbReference type="InterPro" id="IPR008983">
    <property type="entry name" value="Tumour_necrosis_fac-like_dom"/>
</dbReference>
<keyword evidence="3" id="KW-0202">Cytokine</keyword>
<feature type="compositionally biased region" description="Low complexity" evidence="7">
    <location>
        <begin position="162"/>
        <end position="174"/>
    </location>
</feature>
<evidence type="ECO:0000313" key="10">
    <source>
        <dbReference type="EMBL" id="KAF7993982.1"/>
    </source>
</evidence>
<feature type="transmembrane region" description="Helical" evidence="8">
    <location>
        <begin position="69"/>
        <end position="89"/>
    </location>
</feature>
<organism evidence="10 11">
    <name type="scientific">Aphidius gifuensis</name>
    <name type="common">Parasitoid wasp</name>
    <dbReference type="NCBI Taxonomy" id="684658"/>
    <lineage>
        <taxon>Eukaryota</taxon>
        <taxon>Metazoa</taxon>
        <taxon>Ecdysozoa</taxon>
        <taxon>Arthropoda</taxon>
        <taxon>Hexapoda</taxon>
        <taxon>Insecta</taxon>
        <taxon>Pterygota</taxon>
        <taxon>Neoptera</taxon>
        <taxon>Endopterygota</taxon>
        <taxon>Hymenoptera</taxon>
        <taxon>Apocrita</taxon>
        <taxon>Ichneumonoidea</taxon>
        <taxon>Braconidae</taxon>
        <taxon>Aphidiinae</taxon>
        <taxon>Aphidius</taxon>
    </lineage>
</organism>
<protein>
    <recommendedName>
        <fullName evidence="9">THD domain-containing protein</fullName>
    </recommendedName>
</protein>
<keyword evidence="11" id="KW-1185">Reference proteome</keyword>
<evidence type="ECO:0000256" key="5">
    <source>
        <dbReference type="ARBA" id="ARBA00023157"/>
    </source>
</evidence>
<dbReference type="OrthoDB" id="6159739at2759"/>
<dbReference type="GO" id="GO:0005615">
    <property type="term" value="C:extracellular space"/>
    <property type="evidence" value="ECO:0007669"/>
    <property type="project" value="UniProtKB-KW"/>
</dbReference>
<dbReference type="EMBL" id="JACMRX010000003">
    <property type="protein sequence ID" value="KAF7993982.1"/>
    <property type="molecule type" value="Genomic_DNA"/>
</dbReference>
<evidence type="ECO:0000256" key="3">
    <source>
        <dbReference type="ARBA" id="ARBA00022514"/>
    </source>
</evidence>
<dbReference type="AlphaFoldDB" id="A0A834XYF4"/>
<comment type="subcellular location">
    <subcellularLocation>
        <location evidence="1">Secreted</location>
    </subcellularLocation>
</comment>
<evidence type="ECO:0000256" key="6">
    <source>
        <dbReference type="ARBA" id="ARBA00023180"/>
    </source>
</evidence>
<dbReference type="InterPro" id="IPR021184">
    <property type="entry name" value="TNF_CS"/>
</dbReference>
<dbReference type="GO" id="GO:0016020">
    <property type="term" value="C:membrane"/>
    <property type="evidence" value="ECO:0007669"/>
    <property type="project" value="InterPro"/>
</dbReference>
<dbReference type="PROSITE" id="PS50049">
    <property type="entry name" value="THD_2"/>
    <property type="match status" value="1"/>
</dbReference>
<feature type="region of interest" description="Disordered" evidence="7">
    <location>
        <begin position="417"/>
        <end position="439"/>
    </location>
</feature>
<evidence type="ECO:0000259" key="9">
    <source>
        <dbReference type="PROSITE" id="PS50049"/>
    </source>
</evidence>
<evidence type="ECO:0000256" key="2">
    <source>
        <dbReference type="ARBA" id="ARBA00008670"/>
    </source>
</evidence>
<dbReference type="Gene3D" id="2.60.120.40">
    <property type="match status" value="1"/>
</dbReference>
<keyword evidence="8" id="KW-0472">Membrane</keyword>
<dbReference type="InterPro" id="IPR051748">
    <property type="entry name" value="TNF_Ligand_Superfamily"/>
</dbReference>
<comment type="similarity">
    <text evidence="2">Belongs to the tumor necrosis factor family.</text>
</comment>
<keyword evidence="5" id="KW-1015">Disulfide bond</keyword>
<keyword evidence="8" id="KW-1133">Transmembrane helix</keyword>
<dbReference type="GO" id="GO:0005125">
    <property type="term" value="F:cytokine activity"/>
    <property type="evidence" value="ECO:0007669"/>
    <property type="project" value="UniProtKB-KW"/>
</dbReference>
<gene>
    <name evidence="10" type="ORF">HCN44_011251</name>
</gene>
<keyword evidence="6" id="KW-0325">Glycoprotein</keyword>
<dbReference type="Proteomes" id="UP000639338">
    <property type="component" value="Unassembled WGS sequence"/>
</dbReference>
<comment type="caution">
    <text evidence="10">The sequence shown here is derived from an EMBL/GenBank/DDBJ whole genome shotgun (WGS) entry which is preliminary data.</text>
</comment>
<dbReference type="SUPFAM" id="SSF49842">
    <property type="entry name" value="TNF-like"/>
    <property type="match status" value="1"/>
</dbReference>
<dbReference type="PANTHER" id="PTHR15151:SF24">
    <property type="entry name" value="A PROLIFERATION-INDUCING LIGAND-LIKE PROTEIN-RELATED"/>
    <property type="match status" value="1"/>
</dbReference>
<dbReference type="InterPro" id="IPR006052">
    <property type="entry name" value="TNF_dom"/>
</dbReference>
<keyword evidence="8" id="KW-0812">Transmembrane</keyword>
<dbReference type="GO" id="GO:0006955">
    <property type="term" value="P:immune response"/>
    <property type="evidence" value="ECO:0007669"/>
    <property type="project" value="InterPro"/>
</dbReference>
<feature type="region of interest" description="Disordered" evidence="7">
    <location>
        <begin position="154"/>
        <end position="209"/>
    </location>
</feature>
<dbReference type="SMART" id="SM00207">
    <property type="entry name" value="TNF"/>
    <property type="match status" value="1"/>
</dbReference>
<dbReference type="GO" id="GO:0005164">
    <property type="term" value="F:tumor necrosis factor receptor binding"/>
    <property type="evidence" value="ECO:0007669"/>
    <property type="project" value="InterPro"/>
</dbReference>
<keyword evidence="4" id="KW-0964">Secreted</keyword>
<dbReference type="Pfam" id="PF00229">
    <property type="entry name" value="TNF"/>
    <property type="match status" value="1"/>
</dbReference>